<dbReference type="RefSeq" id="WP_067496779.1">
    <property type="nucleotide sequence ID" value="NZ_SNXK01000012.1"/>
</dbReference>
<comment type="caution">
    <text evidence="1">The sequence shown here is derived from an EMBL/GenBank/DDBJ whole genome shotgun (WGS) entry which is preliminary data.</text>
</comment>
<dbReference type="AlphaFoldDB" id="A0A4R6P0P3"/>
<accession>A0A4R6P0P3</accession>
<keyword evidence="2" id="KW-1185">Reference proteome</keyword>
<name>A0A4R6P0P3_NOCIG</name>
<dbReference type="EMBL" id="SNXK01000012">
    <property type="protein sequence ID" value="TDP29842.1"/>
    <property type="molecule type" value="Genomic_DNA"/>
</dbReference>
<gene>
    <name evidence="1" type="ORF">DFR75_112111</name>
</gene>
<organism evidence="1 2">
    <name type="scientific">Nocardia ignorata</name>
    <dbReference type="NCBI Taxonomy" id="145285"/>
    <lineage>
        <taxon>Bacteria</taxon>
        <taxon>Bacillati</taxon>
        <taxon>Actinomycetota</taxon>
        <taxon>Actinomycetes</taxon>
        <taxon>Mycobacteriales</taxon>
        <taxon>Nocardiaceae</taxon>
        <taxon>Nocardia</taxon>
    </lineage>
</organism>
<proteinExistence type="predicted"/>
<evidence type="ECO:0000313" key="2">
    <source>
        <dbReference type="Proteomes" id="UP000295087"/>
    </source>
</evidence>
<sequence length="244" mass="27442">MSDRDTLADQVIRHGFTYADLDRLARTAVTADRSMASDIDTRYNTAWSAIAEALCAADEPPTRHELVQVGWQAIYAEVREMRHTYGQDRDDPNAPVASMPRAQQFWFVHPVEPGLSFIERLAAKQIMATLSPIYQDAVLALAVHGDYDRAAASLGLKYSAFTARMSVARKAFRQLWFAPEPAPPIRGTDRRVGSRTTALRTHCHRGHELAGDNVRERRGRKERVCRACEHDRSVAKRTAQERAA</sequence>
<evidence type="ECO:0008006" key="3">
    <source>
        <dbReference type="Google" id="ProtNLM"/>
    </source>
</evidence>
<protein>
    <recommendedName>
        <fullName evidence="3">DNA-directed RNA polymerase specialized sigma24 family protein</fullName>
    </recommendedName>
</protein>
<reference evidence="1 2" key="1">
    <citation type="submission" date="2019-03" db="EMBL/GenBank/DDBJ databases">
        <title>Genomic Encyclopedia of Type Strains, Phase IV (KMG-IV): sequencing the most valuable type-strain genomes for metagenomic binning, comparative biology and taxonomic classification.</title>
        <authorList>
            <person name="Goeker M."/>
        </authorList>
    </citation>
    <scope>NUCLEOTIDE SEQUENCE [LARGE SCALE GENOMIC DNA]</scope>
    <source>
        <strain evidence="1 2">DSM 44496</strain>
    </source>
</reference>
<dbReference type="Proteomes" id="UP000295087">
    <property type="component" value="Unassembled WGS sequence"/>
</dbReference>
<evidence type="ECO:0000313" key="1">
    <source>
        <dbReference type="EMBL" id="TDP29842.1"/>
    </source>
</evidence>